<evidence type="ECO:0008006" key="3">
    <source>
        <dbReference type="Google" id="ProtNLM"/>
    </source>
</evidence>
<protein>
    <recommendedName>
        <fullName evidence="3">WXG100 family type VII secretion target</fullName>
    </recommendedName>
</protein>
<proteinExistence type="predicted"/>
<dbReference type="EMBL" id="MWQN01000001">
    <property type="protein sequence ID" value="OPC83905.1"/>
    <property type="molecule type" value="Genomic_DNA"/>
</dbReference>
<dbReference type="RefSeq" id="WP_078978201.1">
    <property type="nucleotide sequence ID" value="NZ_MWQN01000001.1"/>
</dbReference>
<organism evidence="1 2">
    <name type="scientific">Embleya scabrispora</name>
    <dbReference type="NCBI Taxonomy" id="159449"/>
    <lineage>
        <taxon>Bacteria</taxon>
        <taxon>Bacillati</taxon>
        <taxon>Actinomycetota</taxon>
        <taxon>Actinomycetes</taxon>
        <taxon>Kitasatosporales</taxon>
        <taxon>Streptomycetaceae</taxon>
        <taxon>Embleya</taxon>
    </lineage>
</organism>
<reference evidence="1 2" key="1">
    <citation type="submission" date="2017-03" db="EMBL/GenBank/DDBJ databases">
        <title>Draft genome sequence of Streptomyces scabrisporus NF3, endophyte isolated from Amphipterygium adstringens.</title>
        <authorList>
            <person name="Vazquez M."/>
            <person name="Ceapa C.D."/>
            <person name="Rodriguez Luna D."/>
            <person name="Sanchez Esquivel S."/>
        </authorList>
    </citation>
    <scope>NUCLEOTIDE SEQUENCE [LARGE SCALE GENOMIC DNA]</scope>
    <source>
        <strain evidence="1 2">NF3</strain>
    </source>
</reference>
<name>A0A1T3P4M9_9ACTN</name>
<accession>A0A1T3P4M9</accession>
<evidence type="ECO:0000313" key="2">
    <source>
        <dbReference type="Proteomes" id="UP000190037"/>
    </source>
</evidence>
<dbReference type="OrthoDB" id="4350663at2"/>
<keyword evidence="2" id="KW-1185">Reference proteome</keyword>
<evidence type="ECO:0000313" key="1">
    <source>
        <dbReference type="EMBL" id="OPC83905.1"/>
    </source>
</evidence>
<dbReference type="STRING" id="159449.B4N89_25860"/>
<dbReference type="AlphaFoldDB" id="A0A1T3P4M9"/>
<sequence>MPDIALDFGRIDEVAGKLTKAKETITPMINTLLSDVNGLLDNGMVFKESSPAMREAYSKFNTSLTAAVDGILIFSEMFAKIRTQMHEMDVEMAKNLKKS</sequence>
<gene>
    <name evidence="1" type="ORF">B4N89_25860</name>
</gene>
<comment type="caution">
    <text evidence="1">The sequence shown here is derived from an EMBL/GenBank/DDBJ whole genome shotgun (WGS) entry which is preliminary data.</text>
</comment>
<dbReference type="Proteomes" id="UP000190037">
    <property type="component" value="Unassembled WGS sequence"/>
</dbReference>